<dbReference type="Pfam" id="PF24389">
    <property type="entry name" value="ORC-CDC6-like"/>
    <property type="match status" value="1"/>
</dbReference>
<reference evidence="1 2" key="1">
    <citation type="submission" date="2021-03" db="EMBL/GenBank/DDBJ databases">
        <title>Genomic Encyclopedia of Type Strains, Phase IV (KMG-IV): sequencing the most valuable type-strain genomes for metagenomic binning, comparative biology and taxonomic classification.</title>
        <authorList>
            <person name="Goeker M."/>
        </authorList>
    </citation>
    <scope>NUCLEOTIDE SEQUENCE [LARGE SCALE GENOMIC DNA]</scope>
    <source>
        <strain evidence="1 2">DSM 26427</strain>
    </source>
</reference>
<gene>
    <name evidence="1" type="ORF">J2Z75_005164</name>
</gene>
<name>A0ABS4EUN2_9HYPH</name>
<comment type="caution">
    <text evidence="1">The sequence shown here is derived from an EMBL/GenBank/DDBJ whole genome shotgun (WGS) entry which is preliminary data.</text>
</comment>
<dbReference type="SUPFAM" id="SSF52540">
    <property type="entry name" value="P-loop containing nucleoside triphosphate hydrolases"/>
    <property type="match status" value="2"/>
</dbReference>
<evidence type="ECO:0000313" key="1">
    <source>
        <dbReference type="EMBL" id="MBP1861635.1"/>
    </source>
</evidence>
<dbReference type="Proteomes" id="UP000823786">
    <property type="component" value="Unassembled WGS sequence"/>
</dbReference>
<dbReference type="RefSeq" id="WP_209856183.1">
    <property type="nucleotide sequence ID" value="NZ_JAGGJV010000011.1"/>
</dbReference>
<evidence type="ECO:0008006" key="3">
    <source>
        <dbReference type="Google" id="ProtNLM"/>
    </source>
</evidence>
<organism evidence="1 2">
    <name type="scientific">Rhizobium herbae</name>
    <dbReference type="NCBI Taxonomy" id="508661"/>
    <lineage>
        <taxon>Bacteria</taxon>
        <taxon>Pseudomonadati</taxon>
        <taxon>Pseudomonadota</taxon>
        <taxon>Alphaproteobacteria</taxon>
        <taxon>Hyphomicrobiales</taxon>
        <taxon>Rhizobiaceae</taxon>
        <taxon>Rhizobium/Agrobacterium group</taxon>
        <taxon>Rhizobium</taxon>
    </lineage>
</organism>
<protein>
    <recommendedName>
        <fullName evidence="3">AAA+ ATPase domain-containing protein</fullName>
    </recommendedName>
</protein>
<accession>A0ABS4EUN2</accession>
<sequence length="603" mass="66894">MSVQLEYNARSMPPADVAKSFIPPEIHFVSLISRNHTLLLGPRGSGKTTLLKMLTLRALTGWTHPRAAEFSSQVTFNSAFVPADIAWGKQIDALEALDFKAHRKEAAFVIHTLRALVHAMREAAELGARGAPDHLKHLAVQITPLQEENFAKVLSQNLSIRPMLNSLLGVELALESKLDAINAGEVDKAFSVDAFPSKISLVISAFNGLTGNDDRRWALLFDELEIAPTSIKSFLLSGIRGFDERVLVKLAMAPYMEDVAFERTPASPQPFHDYQTIQLSYANKEDAIQFSIELFTNTFSRLGLTVSSIPTVFQSPVNEASFGRRGRKRHTIPPEFKSLAEKDDSFRKYVLDKRLFSAEYKFNENSFAQDIRKVLPIVVARDYYLRKFESGRVVANRSRKSHFLYTGYPSIVEITEGNPRAILTLVGPMAQGYQELVARTNSIAPISTTSQAQAIRRVELLLTSLLQVIPLDLGGFEAGKGLLDFVDQIGRGFEDRLLKRPFSPDYVGTFILDENVTPAVVSAIGKALNAGAIIHVPQAEGGPDSLLRGLKGQRFRISYALASRYRLLLTLGDKVNLSKLLLEMRGVKVPETQKSLFDEGHEA</sequence>
<dbReference type="InterPro" id="IPR056955">
    <property type="entry name" value="ORC-CDC6-like"/>
</dbReference>
<proteinExistence type="predicted"/>
<keyword evidence="2" id="KW-1185">Reference proteome</keyword>
<dbReference type="EMBL" id="JAGGJV010000011">
    <property type="protein sequence ID" value="MBP1861635.1"/>
    <property type="molecule type" value="Genomic_DNA"/>
</dbReference>
<evidence type="ECO:0000313" key="2">
    <source>
        <dbReference type="Proteomes" id="UP000823786"/>
    </source>
</evidence>
<dbReference type="InterPro" id="IPR027417">
    <property type="entry name" value="P-loop_NTPase"/>
</dbReference>